<dbReference type="Gene3D" id="3.90.1140.10">
    <property type="entry name" value="Cyclic phosphodiesterase"/>
    <property type="match status" value="1"/>
</dbReference>
<name>A0A1H9LWY6_9STRE</name>
<accession>A0A1H9LWY6</accession>
<gene>
    <name evidence="1" type="ORF">SAMN04487840_101226</name>
</gene>
<protein>
    <recommendedName>
        <fullName evidence="3">2'-5' RNA ligase</fullName>
    </recommendedName>
</protein>
<evidence type="ECO:0008006" key="3">
    <source>
        <dbReference type="Google" id="ProtNLM"/>
    </source>
</evidence>
<dbReference type="RefSeq" id="WP_074627052.1">
    <property type="nucleotide sequence ID" value="NZ_FOGM01000001.1"/>
</dbReference>
<sequence length="172" mass="19901">MGKELMWVCGLLPQKEQKRLVEICKEANLEVGLPEVVFKFPLHISMKKSFYVMDFESVKNEIVSYIQKNGPLACYANSIIKYKGMIWLPIKLTNEINDWHKGLDVLLNKEFDVPIDGFDADFKPHISLFTKGSQKQINKMYKKLVPKISENQLTIRKFVVGSSKHGDNYFEV</sequence>
<dbReference type="EMBL" id="FOGM01000001">
    <property type="protein sequence ID" value="SER15966.1"/>
    <property type="molecule type" value="Genomic_DNA"/>
</dbReference>
<organism evidence="1 2">
    <name type="scientific">Streptococcus gallolyticus</name>
    <dbReference type="NCBI Taxonomy" id="315405"/>
    <lineage>
        <taxon>Bacteria</taxon>
        <taxon>Bacillati</taxon>
        <taxon>Bacillota</taxon>
        <taxon>Bacilli</taxon>
        <taxon>Lactobacillales</taxon>
        <taxon>Streptococcaceae</taxon>
        <taxon>Streptococcus</taxon>
    </lineage>
</organism>
<dbReference type="AlphaFoldDB" id="A0A1H9LWY6"/>
<dbReference type="Proteomes" id="UP000182712">
    <property type="component" value="Unassembled WGS sequence"/>
</dbReference>
<proteinExistence type="predicted"/>
<evidence type="ECO:0000313" key="1">
    <source>
        <dbReference type="EMBL" id="SER15966.1"/>
    </source>
</evidence>
<evidence type="ECO:0000313" key="2">
    <source>
        <dbReference type="Proteomes" id="UP000182712"/>
    </source>
</evidence>
<reference evidence="1 2" key="1">
    <citation type="submission" date="2016-10" db="EMBL/GenBank/DDBJ databases">
        <authorList>
            <person name="de Groot N.N."/>
        </authorList>
    </citation>
    <scope>NUCLEOTIDE SEQUENCE [LARGE SCALE GENOMIC DNA]</scope>
    <source>
        <strain evidence="1 2">VTM2R47</strain>
    </source>
</reference>